<dbReference type="Gene3D" id="3.40.50.720">
    <property type="entry name" value="NAD(P)-binding Rossmann-like Domain"/>
    <property type="match status" value="1"/>
</dbReference>
<dbReference type="InterPro" id="IPR004104">
    <property type="entry name" value="Gfo/Idh/MocA-like_OxRdtase_C"/>
</dbReference>
<feature type="domain" description="Gfo/Idh/MocA-like oxidoreductase N-terminal" evidence="2">
    <location>
        <begin position="24"/>
        <end position="142"/>
    </location>
</feature>
<dbReference type="Pfam" id="PF02894">
    <property type="entry name" value="GFO_IDH_MocA_C"/>
    <property type="match status" value="1"/>
</dbReference>
<dbReference type="EMBL" id="JAMPKX010000002">
    <property type="protein sequence ID" value="MEP0946682.1"/>
    <property type="molecule type" value="Genomic_DNA"/>
</dbReference>
<reference evidence="4 5" key="1">
    <citation type="submission" date="2022-04" db="EMBL/GenBank/DDBJ databases">
        <title>Positive selection, recombination, and allopatry shape intraspecific diversity of widespread and dominant cyanobacteria.</title>
        <authorList>
            <person name="Wei J."/>
            <person name="Shu W."/>
            <person name="Hu C."/>
        </authorList>
    </citation>
    <scope>NUCLEOTIDE SEQUENCE [LARGE SCALE GENOMIC DNA]</scope>
    <source>
        <strain evidence="4 5">DQ-A4</strain>
    </source>
</reference>
<dbReference type="SUPFAM" id="SSF51735">
    <property type="entry name" value="NAD(P)-binding Rossmann-fold domains"/>
    <property type="match status" value="1"/>
</dbReference>
<keyword evidence="5" id="KW-1185">Reference proteome</keyword>
<dbReference type="InterPro" id="IPR036291">
    <property type="entry name" value="NAD(P)-bd_dom_sf"/>
</dbReference>
<proteinExistence type="inferred from homology"/>
<dbReference type="InterPro" id="IPR000683">
    <property type="entry name" value="Gfo/Idh/MocA-like_OxRdtase_N"/>
</dbReference>
<evidence type="ECO:0000313" key="5">
    <source>
        <dbReference type="Proteomes" id="UP001482513"/>
    </source>
</evidence>
<dbReference type="Proteomes" id="UP001482513">
    <property type="component" value="Unassembled WGS sequence"/>
</dbReference>
<dbReference type="SUPFAM" id="SSF55347">
    <property type="entry name" value="Glyceraldehyde-3-phosphate dehydrogenase-like, C-terminal domain"/>
    <property type="match status" value="1"/>
</dbReference>
<comment type="similarity">
    <text evidence="1">Belongs to the Gfo/Idh/MocA family.</text>
</comment>
<feature type="domain" description="Gfo/Idh/MocA-like oxidoreductase C-terminal" evidence="3">
    <location>
        <begin position="159"/>
        <end position="347"/>
    </location>
</feature>
<gene>
    <name evidence="4" type="ORF">NC992_07350</name>
</gene>
<dbReference type="Gene3D" id="3.30.360.10">
    <property type="entry name" value="Dihydrodipicolinate Reductase, domain 2"/>
    <property type="match status" value="1"/>
</dbReference>
<evidence type="ECO:0000313" key="4">
    <source>
        <dbReference type="EMBL" id="MEP0946682.1"/>
    </source>
</evidence>
<accession>A0ABV0K400</accession>
<evidence type="ECO:0000259" key="2">
    <source>
        <dbReference type="Pfam" id="PF01408"/>
    </source>
</evidence>
<protein>
    <submittedName>
        <fullName evidence="4">Gfo/Idh/MocA family oxidoreductase</fullName>
    </submittedName>
</protein>
<dbReference type="InterPro" id="IPR051450">
    <property type="entry name" value="Gfo/Idh/MocA_Oxidoreductases"/>
</dbReference>
<dbReference type="PANTHER" id="PTHR43377">
    <property type="entry name" value="BILIVERDIN REDUCTASE A"/>
    <property type="match status" value="1"/>
</dbReference>
<comment type="caution">
    <text evidence="4">The sequence shown here is derived from an EMBL/GenBank/DDBJ whole genome shotgun (WGS) entry which is preliminary data.</text>
</comment>
<evidence type="ECO:0000259" key="3">
    <source>
        <dbReference type="Pfam" id="PF02894"/>
    </source>
</evidence>
<dbReference type="RefSeq" id="WP_242021287.1">
    <property type="nucleotide sequence ID" value="NZ_JAMPKX010000002.1"/>
</dbReference>
<organism evidence="4 5">
    <name type="scientific">Leptolyngbya subtilissima DQ-A4</name>
    <dbReference type="NCBI Taxonomy" id="2933933"/>
    <lineage>
        <taxon>Bacteria</taxon>
        <taxon>Bacillati</taxon>
        <taxon>Cyanobacteriota</taxon>
        <taxon>Cyanophyceae</taxon>
        <taxon>Leptolyngbyales</taxon>
        <taxon>Leptolyngbyaceae</taxon>
        <taxon>Leptolyngbya group</taxon>
        <taxon>Leptolyngbya</taxon>
    </lineage>
</organism>
<dbReference type="Pfam" id="PF01408">
    <property type="entry name" value="GFO_IDH_MocA"/>
    <property type="match status" value="1"/>
</dbReference>
<name>A0ABV0K400_9CYAN</name>
<dbReference type="PANTHER" id="PTHR43377:SF10">
    <property type="entry name" value="BILIVERDIN REDUCTASE"/>
    <property type="match status" value="1"/>
</dbReference>
<sequence length="363" mass="38852">MYYGGGDAAEEWVMATPRVESDVVRVGMVGTGFVARLRADALRASDRASLVAVAGHNTADTQAFAAQYNAVAVDNWQTLVDRSDLDLIVVCHINRDHSTVAAAALEANHHVVVEYPLALSADEAQLLLTLAKAKQRLLHVEHIELLGGTHLAAKASLEAIGQPFYARYCTLAPRRPAPTTWTYCPELFGFPLVGALSRLHRLIDCFGPVARVYCQNHYSDLAPGPEGLTCYATCLCTAQLTFTSGLIAEVTYGKGEALWQTTRRLEVIGSDGSLCLDGDQGALTDAQGTRAIEVGSRRGLFAADTAQVIEHLLTGQTLYCTPEASLYTLQVASAAQRSAATGRVVDVAAPRPAPYSPPSESPR</sequence>
<evidence type="ECO:0000256" key="1">
    <source>
        <dbReference type="ARBA" id="ARBA00010928"/>
    </source>
</evidence>